<feature type="domain" description="Reverse transcriptase RNase H-like" evidence="8">
    <location>
        <begin position="374"/>
        <end position="447"/>
    </location>
</feature>
<feature type="domain" description="Tf2-1-like SH3-like" evidence="9">
    <location>
        <begin position="518"/>
        <end position="556"/>
    </location>
</feature>
<keyword evidence="6 10" id="KW-0695">RNA-directed DNA polymerase</keyword>
<comment type="caution">
    <text evidence="10">The sequence shown here is derived from an EMBL/GenBank/DDBJ whole genome shotgun (WGS) entry which is preliminary data.</text>
</comment>
<dbReference type="InterPro" id="IPR050951">
    <property type="entry name" value="Retrovirus_Pol_polyprotein"/>
</dbReference>
<proteinExistence type="predicted"/>
<evidence type="ECO:0000259" key="8">
    <source>
        <dbReference type="Pfam" id="PF17917"/>
    </source>
</evidence>
<gene>
    <name evidence="10" type="ORF">EPI10_031467</name>
</gene>
<organism evidence="10 11">
    <name type="scientific">Gossypium australe</name>
    <dbReference type="NCBI Taxonomy" id="47621"/>
    <lineage>
        <taxon>Eukaryota</taxon>
        <taxon>Viridiplantae</taxon>
        <taxon>Streptophyta</taxon>
        <taxon>Embryophyta</taxon>
        <taxon>Tracheophyta</taxon>
        <taxon>Spermatophyta</taxon>
        <taxon>Magnoliopsida</taxon>
        <taxon>eudicotyledons</taxon>
        <taxon>Gunneridae</taxon>
        <taxon>Pentapetalae</taxon>
        <taxon>rosids</taxon>
        <taxon>malvids</taxon>
        <taxon>Malvales</taxon>
        <taxon>Malvaceae</taxon>
        <taxon>Malvoideae</taxon>
        <taxon>Gossypium</taxon>
    </lineage>
</organism>
<evidence type="ECO:0000259" key="9">
    <source>
        <dbReference type="Pfam" id="PF24626"/>
    </source>
</evidence>
<accession>A0A5B6X1N6</accession>
<keyword evidence="3" id="KW-0540">Nuclease</keyword>
<evidence type="ECO:0000313" key="11">
    <source>
        <dbReference type="Proteomes" id="UP000325315"/>
    </source>
</evidence>
<dbReference type="SUPFAM" id="SSF56672">
    <property type="entry name" value="DNA/RNA polymerases"/>
    <property type="match status" value="1"/>
</dbReference>
<dbReference type="InterPro" id="IPR056924">
    <property type="entry name" value="SH3_Tf2-1"/>
</dbReference>
<dbReference type="GO" id="GO:0003964">
    <property type="term" value="F:RNA-directed DNA polymerase activity"/>
    <property type="evidence" value="ECO:0007669"/>
    <property type="project" value="UniProtKB-KW"/>
</dbReference>
<dbReference type="GO" id="GO:0004519">
    <property type="term" value="F:endonuclease activity"/>
    <property type="evidence" value="ECO:0007669"/>
    <property type="project" value="UniProtKB-KW"/>
</dbReference>
<dbReference type="AlphaFoldDB" id="A0A5B6X1N6"/>
<evidence type="ECO:0000256" key="2">
    <source>
        <dbReference type="ARBA" id="ARBA00022695"/>
    </source>
</evidence>
<protein>
    <submittedName>
        <fullName evidence="10">Reverse transcriptase</fullName>
    </submittedName>
</protein>
<evidence type="ECO:0000256" key="3">
    <source>
        <dbReference type="ARBA" id="ARBA00022722"/>
    </source>
</evidence>
<evidence type="ECO:0000256" key="5">
    <source>
        <dbReference type="ARBA" id="ARBA00022801"/>
    </source>
</evidence>
<sequence length="611" mass="69749">MLSKYAQECVSTEAIMCKRFEEGLNEDIRLLFGVFELKEVVVLFYRACKVQELSKEKRKVESKARDVRKRPMSKSFQSQSKKLRDLYARSSASARYSNRDRGKQYSGSKAQTTSIASVGNETPRNTGNATSCKGVNKDSTVRSEARTPARAYAIRAREEASSPDVITASKSLPVEFTEFVIKVSNPLGKHALLDRVCKNYPLMIRDESGELSVVISLMSAQRYVRKDCEAYLAYVLNTKVSELKIESLPVVCEYPIVFPEELYGLPPIREVEFGIDLVPGTSPISIAPYRMSLTELIELKAQLQELIDKGATVFLKIDLRSGYYQLRVKESDTMKDKKLFAKFSKSEFWLREVRFFGHIVSGDGIRVDPMQPEPGKEFVMYSYASLNGLGCVLMQEGKVIAYASRQLKLHEKNYLMHDLELAAIVLALKNDLNLQQWRWFELLKDHDLVIDYHPGKANILAVALSRKSLFALKVMNMRVYVPKSDEIIQKILYEAHNASDRQKSYADLKRKDIEFQVGDQVFLKVSPWRKILRFVCEGKLSPHFIGSYEIVERVGDEEATWEPEEAMRKQYPNFFSALATYVALMCKFFRVSDSIPSGSTGMCMEGWKKAW</sequence>
<dbReference type="GO" id="GO:0016787">
    <property type="term" value="F:hydrolase activity"/>
    <property type="evidence" value="ECO:0007669"/>
    <property type="project" value="UniProtKB-KW"/>
</dbReference>
<feature type="compositionally biased region" description="Polar residues" evidence="7">
    <location>
        <begin position="105"/>
        <end position="133"/>
    </location>
</feature>
<dbReference type="PANTHER" id="PTHR37984">
    <property type="entry name" value="PROTEIN CBG26694"/>
    <property type="match status" value="1"/>
</dbReference>
<dbReference type="EMBL" id="SMMG02000001">
    <property type="protein sequence ID" value="KAA3487653.1"/>
    <property type="molecule type" value="Genomic_DNA"/>
</dbReference>
<dbReference type="PANTHER" id="PTHR37984:SF5">
    <property type="entry name" value="PROTEIN NYNRIN-LIKE"/>
    <property type="match status" value="1"/>
</dbReference>
<dbReference type="OrthoDB" id="2272416at2759"/>
<evidence type="ECO:0000256" key="1">
    <source>
        <dbReference type="ARBA" id="ARBA00022679"/>
    </source>
</evidence>
<feature type="region of interest" description="Disordered" evidence="7">
    <location>
        <begin position="59"/>
        <end position="146"/>
    </location>
</feature>
<evidence type="ECO:0000313" key="10">
    <source>
        <dbReference type="EMBL" id="KAA3487653.1"/>
    </source>
</evidence>
<keyword evidence="1" id="KW-0808">Transferase</keyword>
<keyword evidence="5" id="KW-0378">Hydrolase</keyword>
<dbReference type="Proteomes" id="UP000325315">
    <property type="component" value="Unassembled WGS sequence"/>
</dbReference>
<feature type="compositionally biased region" description="Basic and acidic residues" evidence="7">
    <location>
        <begin position="135"/>
        <end position="146"/>
    </location>
</feature>
<dbReference type="Pfam" id="PF17917">
    <property type="entry name" value="RT_RNaseH"/>
    <property type="match status" value="1"/>
</dbReference>
<dbReference type="InterPro" id="IPR043502">
    <property type="entry name" value="DNA/RNA_pol_sf"/>
</dbReference>
<dbReference type="InterPro" id="IPR041373">
    <property type="entry name" value="RT_RNaseH"/>
</dbReference>
<dbReference type="Gene3D" id="3.10.10.10">
    <property type="entry name" value="HIV Type 1 Reverse Transcriptase, subunit A, domain 1"/>
    <property type="match status" value="1"/>
</dbReference>
<evidence type="ECO:0000256" key="7">
    <source>
        <dbReference type="SAM" id="MobiDB-lite"/>
    </source>
</evidence>
<keyword evidence="2" id="KW-0548">Nucleotidyltransferase</keyword>
<reference evidence="11" key="1">
    <citation type="journal article" date="2019" name="Plant Biotechnol. J.">
        <title>Genome sequencing of the Australian wild diploid species Gossypium australe highlights disease resistance and delayed gland morphogenesis.</title>
        <authorList>
            <person name="Cai Y."/>
            <person name="Cai X."/>
            <person name="Wang Q."/>
            <person name="Wang P."/>
            <person name="Zhang Y."/>
            <person name="Cai C."/>
            <person name="Xu Y."/>
            <person name="Wang K."/>
            <person name="Zhou Z."/>
            <person name="Wang C."/>
            <person name="Geng S."/>
            <person name="Li B."/>
            <person name="Dong Q."/>
            <person name="Hou Y."/>
            <person name="Wang H."/>
            <person name="Ai P."/>
            <person name="Liu Z."/>
            <person name="Yi F."/>
            <person name="Sun M."/>
            <person name="An G."/>
            <person name="Cheng J."/>
            <person name="Zhang Y."/>
            <person name="Shi Q."/>
            <person name="Xie Y."/>
            <person name="Shi X."/>
            <person name="Chang Y."/>
            <person name="Huang F."/>
            <person name="Chen Y."/>
            <person name="Hong S."/>
            <person name="Mi L."/>
            <person name="Sun Q."/>
            <person name="Zhang L."/>
            <person name="Zhou B."/>
            <person name="Peng R."/>
            <person name="Zhang X."/>
            <person name="Liu F."/>
        </authorList>
    </citation>
    <scope>NUCLEOTIDE SEQUENCE [LARGE SCALE GENOMIC DNA]</scope>
    <source>
        <strain evidence="11">cv. PA1801</strain>
    </source>
</reference>
<dbReference type="Pfam" id="PF24626">
    <property type="entry name" value="SH3_Tf2-1"/>
    <property type="match status" value="1"/>
</dbReference>
<evidence type="ECO:0000256" key="6">
    <source>
        <dbReference type="ARBA" id="ARBA00022918"/>
    </source>
</evidence>
<keyword evidence="11" id="KW-1185">Reference proteome</keyword>
<evidence type="ECO:0000256" key="4">
    <source>
        <dbReference type="ARBA" id="ARBA00022759"/>
    </source>
</evidence>
<keyword evidence="4" id="KW-0255">Endonuclease</keyword>
<name>A0A5B6X1N6_9ROSI</name>